<dbReference type="Proteomes" id="UP000184096">
    <property type="component" value="Chromosome I"/>
</dbReference>
<keyword evidence="3" id="KW-0472">Membrane</keyword>
<evidence type="ECO:0000256" key="6">
    <source>
        <dbReference type="ARBA" id="ARBA00023288"/>
    </source>
</evidence>
<dbReference type="AlphaFoldDB" id="A0A1M7U6E5"/>
<dbReference type="NCBIfam" id="NF047847">
    <property type="entry name" value="SS_mature_LptM"/>
    <property type="match status" value="1"/>
</dbReference>
<evidence type="ECO:0000256" key="4">
    <source>
        <dbReference type="ARBA" id="ARBA00023139"/>
    </source>
</evidence>
<proteinExistence type="predicted"/>
<evidence type="ECO:0000256" key="7">
    <source>
        <dbReference type="SAM" id="MobiDB-lite"/>
    </source>
</evidence>
<feature type="compositionally biased region" description="Polar residues" evidence="7">
    <location>
        <begin position="38"/>
        <end position="54"/>
    </location>
</feature>
<evidence type="ECO:0000256" key="3">
    <source>
        <dbReference type="ARBA" id="ARBA00023136"/>
    </source>
</evidence>
<keyword evidence="5" id="KW-0998">Cell outer membrane</keyword>
<keyword evidence="6 8" id="KW-0449">Lipoprotein</keyword>
<gene>
    <name evidence="8" type="ORF">SAMN05444170_3701</name>
</gene>
<reference evidence="9" key="1">
    <citation type="submission" date="2016-11" db="EMBL/GenBank/DDBJ databases">
        <authorList>
            <person name="Varghese N."/>
            <person name="Submissions S."/>
        </authorList>
    </citation>
    <scope>NUCLEOTIDE SEQUENCE [LARGE SCALE GENOMIC DNA]</scope>
    <source>
        <strain evidence="9">GAS401</strain>
    </source>
</reference>
<name>A0A1M7U6E5_9BRAD</name>
<keyword evidence="9" id="KW-1185">Reference proteome</keyword>
<dbReference type="EMBL" id="LT670849">
    <property type="protein sequence ID" value="SHN78543.1"/>
    <property type="molecule type" value="Genomic_DNA"/>
</dbReference>
<evidence type="ECO:0000313" key="9">
    <source>
        <dbReference type="Proteomes" id="UP000184096"/>
    </source>
</evidence>
<sequence>MNRDDRRTYRRWALVLLGVSALALSGCGRKGPLDLPPTASSQPGNTANSVQPDPTATAEASKPNLFNPSYGSDQLPVQGKGPKRPFALDPLLNSN</sequence>
<keyword evidence="2" id="KW-0732">Signal</keyword>
<dbReference type="RefSeq" id="WP_072819817.1">
    <property type="nucleotide sequence ID" value="NZ_LT670849.1"/>
</dbReference>
<dbReference type="GO" id="GO:0009279">
    <property type="term" value="C:cell outer membrane"/>
    <property type="evidence" value="ECO:0007669"/>
    <property type="project" value="UniProtKB-SubCell"/>
</dbReference>
<evidence type="ECO:0000256" key="2">
    <source>
        <dbReference type="ARBA" id="ARBA00022729"/>
    </source>
</evidence>
<evidence type="ECO:0000256" key="5">
    <source>
        <dbReference type="ARBA" id="ARBA00023237"/>
    </source>
</evidence>
<dbReference type="PROSITE" id="PS51257">
    <property type="entry name" value="PROKAR_LIPOPROTEIN"/>
    <property type="match status" value="1"/>
</dbReference>
<comment type="subcellular location">
    <subcellularLocation>
        <location evidence="1">Cell outer membrane</location>
        <topology evidence="1">Lipid-anchor</topology>
    </subcellularLocation>
</comment>
<organism evidence="8 9">
    <name type="scientific">Bradyrhizobium erythrophlei</name>
    <dbReference type="NCBI Taxonomy" id="1437360"/>
    <lineage>
        <taxon>Bacteria</taxon>
        <taxon>Pseudomonadati</taxon>
        <taxon>Pseudomonadota</taxon>
        <taxon>Alphaproteobacteria</taxon>
        <taxon>Hyphomicrobiales</taxon>
        <taxon>Nitrobacteraceae</taxon>
        <taxon>Bradyrhizobium</taxon>
    </lineage>
</organism>
<keyword evidence="4" id="KW-0564">Palmitate</keyword>
<dbReference type="Pfam" id="PF13627">
    <property type="entry name" value="LptM_cons"/>
    <property type="match status" value="1"/>
</dbReference>
<evidence type="ECO:0000313" key="8">
    <source>
        <dbReference type="EMBL" id="SHN78543.1"/>
    </source>
</evidence>
<accession>A0A1M7U6E5</accession>
<protein>
    <submittedName>
        <fullName evidence="8">Predicted small lipoprotein YifL</fullName>
    </submittedName>
</protein>
<dbReference type="InterPro" id="IPR032831">
    <property type="entry name" value="LptM_cons"/>
</dbReference>
<feature type="region of interest" description="Disordered" evidence="7">
    <location>
        <begin position="27"/>
        <end position="95"/>
    </location>
</feature>
<evidence type="ECO:0000256" key="1">
    <source>
        <dbReference type="ARBA" id="ARBA00004459"/>
    </source>
</evidence>